<evidence type="ECO:0000259" key="7">
    <source>
        <dbReference type="PROSITE" id="PS51194"/>
    </source>
</evidence>
<dbReference type="EMBL" id="BMNJ01000001">
    <property type="protein sequence ID" value="GGO94715.1"/>
    <property type="molecule type" value="Genomic_DNA"/>
</dbReference>
<dbReference type="SMART" id="SM00487">
    <property type="entry name" value="DEXDc"/>
    <property type="match status" value="1"/>
</dbReference>
<evidence type="ECO:0000259" key="6">
    <source>
        <dbReference type="PROSITE" id="PS51192"/>
    </source>
</evidence>
<reference evidence="8" key="1">
    <citation type="journal article" date="2014" name="Int. J. Syst. Evol. Microbiol.">
        <title>Complete genome sequence of Corynebacterium casei LMG S-19264T (=DSM 44701T), isolated from a smear-ripened cheese.</title>
        <authorList>
            <consortium name="US DOE Joint Genome Institute (JGI-PGF)"/>
            <person name="Walter F."/>
            <person name="Albersmeier A."/>
            <person name="Kalinowski J."/>
            <person name="Ruckert C."/>
        </authorList>
    </citation>
    <scope>NUCLEOTIDE SEQUENCE</scope>
    <source>
        <strain evidence="8">CGMCC 4.7372</strain>
    </source>
</reference>
<dbReference type="PANTHER" id="PTHR43519:SF1">
    <property type="entry name" value="ATP-DEPENDENT RNA HELICASE HRPB"/>
    <property type="match status" value="1"/>
</dbReference>
<evidence type="ECO:0000313" key="8">
    <source>
        <dbReference type="EMBL" id="GGO94715.1"/>
    </source>
</evidence>
<name>A0A8H9H6E6_9ACTO</name>
<dbReference type="InterPro" id="IPR007502">
    <property type="entry name" value="Helicase-assoc_dom"/>
</dbReference>
<dbReference type="PROSITE" id="PS00690">
    <property type="entry name" value="DEAH_ATP_HELICASE"/>
    <property type="match status" value="1"/>
</dbReference>
<dbReference type="InterPro" id="IPR027417">
    <property type="entry name" value="P-loop_NTPase"/>
</dbReference>
<dbReference type="InterPro" id="IPR014001">
    <property type="entry name" value="Helicase_ATP-bd"/>
</dbReference>
<keyword evidence="3 8" id="KW-0347">Helicase</keyword>
<evidence type="ECO:0000256" key="4">
    <source>
        <dbReference type="ARBA" id="ARBA00022840"/>
    </source>
</evidence>
<dbReference type="Pfam" id="PF00271">
    <property type="entry name" value="Helicase_C"/>
    <property type="match status" value="1"/>
</dbReference>
<dbReference type="Pfam" id="PF08482">
    <property type="entry name" value="HrpB_C"/>
    <property type="match status" value="1"/>
</dbReference>
<keyword evidence="2" id="KW-0378">Hydrolase</keyword>
<keyword evidence="4" id="KW-0067">ATP-binding</keyword>
<comment type="caution">
    <text evidence="8">The sequence shown here is derived from an EMBL/GenBank/DDBJ whole genome shotgun (WGS) entry which is preliminary data.</text>
</comment>
<dbReference type="Pfam" id="PF00270">
    <property type="entry name" value="DEAD"/>
    <property type="match status" value="1"/>
</dbReference>
<dbReference type="GO" id="GO:0004386">
    <property type="term" value="F:helicase activity"/>
    <property type="evidence" value="ECO:0007669"/>
    <property type="project" value="UniProtKB-KW"/>
</dbReference>
<organism evidence="8 9">
    <name type="scientific">Actinomyces gaoshouyii</name>
    <dbReference type="NCBI Taxonomy" id="1960083"/>
    <lineage>
        <taxon>Bacteria</taxon>
        <taxon>Bacillati</taxon>
        <taxon>Actinomycetota</taxon>
        <taxon>Actinomycetes</taxon>
        <taxon>Actinomycetales</taxon>
        <taxon>Actinomycetaceae</taxon>
        <taxon>Actinomyces</taxon>
    </lineage>
</organism>
<dbReference type="CDD" id="cd18791">
    <property type="entry name" value="SF2_C_RHA"/>
    <property type="match status" value="1"/>
</dbReference>
<dbReference type="InterPro" id="IPR011545">
    <property type="entry name" value="DEAD/DEAH_box_helicase_dom"/>
</dbReference>
<evidence type="ECO:0000256" key="2">
    <source>
        <dbReference type="ARBA" id="ARBA00022801"/>
    </source>
</evidence>
<accession>A0A8H9H6E6</accession>
<dbReference type="GO" id="GO:0003676">
    <property type="term" value="F:nucleic acid binding"/>
    <property type="evidence" value="ECO:0007669"/>
    <property type="project" value="InterPro"/>
</dbReference>
<feature type="domain" description="Helicase C-terminal" evidence="7">
    <location>
        <begin position="260"/>
        <end position="439"/>
    </location>
</feature>
<dbReference type="InterPro" id="IPR013689">
    <property type="entry name" value="RNA_helicase_ATP-dep_HrpB_C"/>
</dbReference>
<proteinExistence type="predicted"/>
<keyword evidence="9" id="KW-1185">Reference proteome</keyword>
<dbReference type="OrthoDB" id="9805617at2"/>
<protein>
    <submittedName>
        <fullName evidence="8">ATP-dependent helicase HrpB</fullName>
    </submittedName>
</protein>
<dbReference type="InterPro" id="IPR001650">
    <property type="entry name" value="Helicase_C-like"/>
</dbReference>
<feature type="region of interest" description="Disordered" evidence="5">
    <location>
        <begin position="983"/>
        <end position="1003"/>
    </location>
</feature>
<evidence type="ECO:0000256" key="3">
    <source>
        <dbReference type="ARBA" id="ARBA00022806"/>
    </source>
</evidence>
<feature type="compositionally biased region" description="Low complexity" evidence="5">
    <location>
        <begin position="662"/>
        <end position="680"/>
    </location>
</feature>
<evidence type="ECO:0000256" key="5">
    <source>
        <dbReference type="SAM" id="MobiDB-lite"/>
    </source>
</evidence>
<dbReference type="SMART" id="SM00490">
    <property type="entry name" value="HELICc"/>
    <property type="match status" value="1"/>
</dbReference>
<dbReference type="GO" id="GO:0016787">
    <property type="term" value="F:hydrolase activity"/>
    <property type="evidence" value="ECO:0007669"/>
    <property type="project" value="UniProtKB-KW"/>
</dbReference>
<evidence type="ECO:0000256" key="1">
    <source>
        <dbReference type="ARBA" id="ARBA00022741"/>
    </source>
</evidence>
<evidence type="ECO:0000313" key="9">
    <source>
        <dbReference type="Proteomes" id="UP000614239"/>
    </source>
</evidence>
<reference evidence="8" key="2">
    <citation type="submission" date="2020-09" db="EMBL/GenBank/DDBJ databases">
        <authorList>
            <person name="Sun Q."/>
            <person name="Zhou Y."/>
        </authorList>
    </citation>
    <scope>NUCLEOTIDE SEQUENCE</scope>
    <source>
        <strain evidence="8">CGMCC 4.7372</strain>
    </source>
</reference>
<dbReference type="Gene3D" id="1.20.120.1080">
    <property type="match status" value="1"/>
</dbReference>
<dbReference type="PROSITE" id="PS51194">
    <property type="entry name" value="HELICASE_CTER"/>
    <property type="match status" value="1"/>
</dbReference>
<dbReference type="GO" id="GO:0005524">
    <property type="term" value="F:ATP binding"/>
    <property type="evidence" value="ECO:0007669"/>
    <property type="project" value="UniProtKB-KW"/>
</dbReference>
<dbReference type="Proteomes" id="UP000614239">
    <property type="component" value="Unassembled WGS sequence"/>
</dbReference>
<feature type="domain" description="Helicase ATP-binding" evidence="6">
    <location>
        <begin position="43"/>
        <end position="212"/>
    </location>
</feature>
<dbReference type="Gene3D" id="3.40.50.300">
    <property type="entry name" value="P-loop containing nucleotide triphosphate hydrolases"/>
    <property type="match status" value="2"/>
</dbReference>
<dbReference type="InterPro" id="IPR002464">
    <property type="entry name" value="DNA/RNA_helicase_DEAH_CS"/>
</dbReference>
<dbReference type="SUPFAM" id="SSF52540">
    <property type="entry name" value="P-loop containing nucleoside triphosphate hydrolases"/>
    <property type="match status" value="1"/>
</dbReference>
<keyword evidence="1" id="KW-0547">Nucleotide-binding</keyword>
<dbReference type="RefSeq" id="WP_080462882.1">
    <property type="nucleotide sequence ID" value="NZ_BMNJ01000001.1"/>
</dbReference>
<dbReference type="SMART" id="SM00847">
    <property type="entry name" value="HA2"/>
    <property type="match status" value="1"/>
</dbReference>
<dbReference type="PROSITE" id="PS51192">
    <property type="entry name" value="HELICASE_ATP_BIND_1"/>
    <property type="match status" value="1"/>
</dbReference>
<sequence length="1003" mass="102682">MTPADRTSPGAPGQAALEALLASPPALPVVAGLSRLRSMLASPAPDGGAPALVVTAPPGTGKTTLVPPLVARALFEAGEGGAVGRVIVTQPRRVAARAAARRLADLLGEEAGGTVGYAVRGERRTGPDTRIEVVTAGLLLRRLQTEPDLPGVGAVILDEVHERALDADLLLALLLDTRAGLREDLTLIAMSATLDAGRLRELLGGATGGTGIESAGGGVGEAGALAPLLDVPGALHPITEHWAPPPTTTARLGPRGVPRDFLAHIAATTVRALAEHDGDVLVFLPGAREVDDVVTRLRQSPPGAGGSAGGADVLPLHGRLPAAAQDAALAPSPPGRRRVIVSTNVAESSLTVPGVRIVVDSTLAREPRLDVARSMSWLTTVGESRSAGAQRAGRAGRERPGAVYRCCTASDWARAAASPTPEILSADLTGLALELAAWGAPGGVGLHSPAWIDPPPEAAMRAAEEALVSLGLLEPSGRGGDVGDDHIDTDGGRAPGMGAITPLGRAVAAIPAPARQARALLVAAGMIGARPAARAAALLTSDLRAPGADLTALARSVRERRTGARNAGQWSQEAARLERSVMRALADAGAARGSGAAAGAQEALRAPGHFSALSTPGTDGARALGGLDRLSGLGGLGGAEESVALVAALAHPEWIARRRDSTGSAGPAGSTGQAAPGGSSRPVGPIPGRARAEVAYASVGGTGLRLPADSPLASSRWLAVADVDRSPGCGDALIRAAAPLDEEVALAVAADRLSEEARTMWADGRLRTERARCLGAIVLATAPGPPPSPDEAASAVARAVREEGLGILPWSDGARELRGRLALLSTEIGEPWPAMDDESLVDAAETWLGPAVQALMAGGGRFVLRRLDTLAALRSLLPWPEAARLDELAPERLEVPSGSHVRLAYTGDDGESLPRPVLAVRVQECFGWASTPRVAGGRVPVLIHLLSPARRPVAVTDDLASFWAQGYPQVRAELRGRYPKHAWPEDPWSAPATRGTGRRRSRA</sequence>
<gene>
    <name evidence="8" type="ORF">GCM10011612_00800</name>
</gene>
<feature type="region of interest" description="Disordered" evidence="5">
    <location>
        <begin position="659"/>
        <end position="687"/>
    </location>
</feature>
<dbReference type="AlphaFoldDB" id="A0A8H9H6E6"/>
<dbReference type="PANTHER" id="PTHR43519">
    <property type="entry name" value="ATP-DEPENDENT RNA HELICASE HRPB"/>
    <property type="match status" value="1"/>
</dbReference>